<evidence type="ECO:0000313" key="3">
    <source>
        <dbReference type="Proteomes" id="UP000707352"/>
    </source>
</evidence>
<reference evidence="2 3" key="1">
    <citation type="submission" date="2020-03" db="EMBL/GenBank/DDBJ databases">
        <title>The genome sequence of Microvirga sp. c23x22.</title>
        <authorList>
            <person name="Zhang X."/>
        </authorList>
    </citation>
    <scope>NUCLEOTIDE SEQUENCE [LARGE SCALE GENOMIC DNA]</scope>
    <source>
        <strain evidence="3">c23x22</strain>
    </source>
</reference>
<dbReference type="InterPro" id="IPR009506">
    <property type="entry name" value="YjiS-like"/>
</dbReference>
<keyword evidence="3" id="KW-1185">Reference proteome</keyword>
<evidence type="ECO:0000259" key="1">
    <source>
        <dbReference type="Pfam" id="PF06568"/>
    </source>
</evidence>
<evidence type="ECO:0000313" key="2">
    <source>
        <dbReference type="EMBL" id="NIX76682.1"/>
    </source>
</evidence>
<dbReference type="Pfam" id="PF06568">
    <property type="entry name" value="YjiS-like"/>
    <property type="match status" value="1"/>
</dbReference>
<comment type="caution">
    <text evidence="2">The sequence shown here is derived from an EMBL/GenBank/DDBJ whole genome shotgun (WGS) entry which is preliminary data.</text>
</comment>
<accession>A0ABX0VA06</accession>
<sequence>MTRSTTFAMNVPAATFAASVARAVASLVRALKHRREVMHLAEFDDRMLKDIGLTRADVEGALAEPLVRNPSSVLVRCAARRAWSERMVKSERNVHLVAPTVNSVRLCA</sequence>
<name>A0ABX0VA06_9HYPH</name>
<protein>
    <submittedName>
        <fullName evidence="2">DUF1127 domain-containing protein</fullName>
    </submittedName>
</protein>
<gene>
    <name evidence="2" type="ORF">HB375_08655</name>
</gene>
<proteinExistence type="predicted"/>
<dbReference type="RefSeq" id="WP_167672602.1">
    <property type="nucleotide sequence ID" value="NZ_JAATJS010000003.1"/>
</dbReference>
<dbReference type="EMBL" id="JAATJS010000003">
    <property type="protein sequence ID" value="NIX76682.1"/>
    <property type="molecule type" value="Genomic_DNA"/>
</dbReference>
<dbReference type="Proteomes" id="UP000707352">
    <property type="component" value="Unassembled WGS sequence"/>
</dbReference>
<organism evidence="2 3">
    <name type="scientific">Microvirga terricola</name>
    <dbReference type="NCBI Taxonomy" id="2719797"/>
    <lineage>
        <taxon>Bacteria</taxon>
        <taxon>Pseudomonadati</taxon>
        <taxon>Pseudomonadota</taxon>
        <taxon>Alphaproteobacteria</taxon>
        <taxon>Hyphomicrobiales</taxon>
        <taxon>Methylobacteriaceae</taxon>
        <taxon>Microvirga</taxon>
    </lineage>
</organism>
<feature type="domain" description="YjiS-like" evidence="1">
    <location>
        <begin position="24"/>
        <end position="59"/>
    </location>
</feature>